<evidence type="ECO:0000256" key="3">
    <source>
        <dbReference type="ARBA" id="ARBA00022475"/>
    </source>
</evidence>
<dbReference type="PROSITE" id="PS50850">
    <property type="entry name" value="MFS"/>
    <property type="match status" value="1"/>
</dbReference>
<feature type="transmembrane region" description="Helical" evidence="8">
    <location>
        <begin position="233"/>
        <end position="259"/>
    </location>
</feature>
<keyword evidence="3" id="KW-1003">Cell membrane</keyword>
<evidence type="ECO:0000256" key="8">
    <source>
        <dbReference type="SAM" id="Phobius"/>
    </source>
</evidence>
<dbReference type="Proteomes" id="UP000019478">
    <property type="component" value="Unassembled WGS sequence"/>
</dbReference>
<dbReference type="GeneID" id="19166851"/>
<feature type="transmembrane region" description="Helical" evidence="8">
    <location>
        <begin position="478"/>
        <end position="498"/>
    </location>
</feature>
<evidence type="ECO:0000313" key="10">
    <source>
        <dbReference type="EMBL" id="EXJ89654.1"/>
    </source>
</evidence>
<feature type="transmembrane region" description="Helical" evidence="8">
    <location>
        <begin position="306"/>
        <end position="332"/>
    </location>
</feature>
<dbReference type="GO" id="GO:0022857">
    <property type="term" value="F:transmembrane transporter activity"/>
    <property type="evidence" value="ECO:0007669"/>
    <property type="project" value="InterPro"/>
</dbReference>
<evidence type="ECO:0000259" key="9">
    <source>
        <dbReference type="PROSITE" id="PS50850"/>
    </source>
</evidence>
<evidence type="ECO:0000313" key="11">
    <source>
        <dbReference type="Proteomes" id="UP000019478"/>
    </source>
</evidence>
<feature type="transmembrane region" description="Helical" evidence="8">
    <location>
        <begin position="81"/>
        <end position="104"/>
    </location>
</feature>
<feature type="transmembrane region" description="Helical" evidence="8">
    <location>
        <begin position="166"/>
        <end position="187"/>
    </location>
</feature>
<evidence type="ECO:0000256" key="5">
    <source>
        <dbReference type="ARBA" id="ARBA00022989"/>
    </source>
</evidence>
<comment type="similarity">
    <text evidence="7">Belongs to the major facilitator superfamily. DHA1 family. Polyamines/proton antiporter (TC 2.A.1.2.16) subfamily.</text>
</comment>
<keyword evidence="2" id="KW-0813">Transport</keyword>
<protein>
    <recommendedName>
        <fullName evidence="9">Major facilitator superfamily (MFS) profile domain-containing protein</fullName>
    </recommendedName>
</protein>
<keyword evidence="6 8" id="KW-0472">Membrane</keyword>
<evidence type="ECO:0000256" key="4">
    <source>
        <dbReference type="ARBA" id="ARBA00022692"/>
    </source>
</evidence>
<keyword evidence="5 8" id="KW-1133">Transmembrane helix</keyword>
<comment type="subcellular location">
    <subcellularLocation>
        <location evidence="1">Cell membrane</location>
        <topology evidence="1">Multi-pass membrane protein</topology>
    </subcellularLocation>
</comment>
<feature type="transmembrane region" description="Helical" evidence="8">
    <location>
        <begin position="338"/>
        <end position="362"/>
    </location>
</feature>
<dbReference type="RefSeq" id="XP_007731051.1">
    <property type="nucleotide sequence ID" value="XM_007732861.1"/>
</dbReference>
<feature type="transmembrane region" description="Helical" evidence="8">
    <location>
        <begin position="199"/>
        <end position="221"/>
    </location>
</feature>
<evidence type="ECO:0000256" key="1">
    <source>
        <dbReference type="ARBA" id="ARBA00004651"/>
    </source>
</evidence>
<dbReference type="OrthoDB" id="446368at2759"/>
<dbReference type="InterPro" id="IPR036259">
    <property type="entry name" value="MFS_trans_sf"/>
</dbReference>
<dbReference type="AlphaFoldDB" id="W9Z576"/>
<accession>W9Z576</accession>
<dbReference type="PANTHER" id="PTHR23502">
    <property type="entry name" value="MAJOR FACILITATOR SUPERFAMILY"/>
    <property type="match status" value="1"/>
</dbReference>
<evidence type="ECO:0000256" key="7">
    <source>
        <dbReference type="ARBA" id="ARBA00038459"/>
    </source>
</evidence>
<organism evidence="10 11">
    <name type="scientific">Capronia epimyces CBS 606.96</name>
    <dbReference type="NCBI Taxonomy" id="1182542"/>
    <lineage>
        <taxon>Eukaryota</taxon>
        <taxon>Fungi</taxon>
        <taxon>Dikarya</taxon>
        <taxon>Ascomycota</taxon>
        <taxon>Pezizomycotina</taxon>
        <taxon>Eurotiomycetes</taxon>
        <taxon>Chaetothyriomycetidae</taxon>
        <taxon>Chaetothyriales</taxon>
        <taxon>Herpotrichiellaceae</taxon>
        <taxon>Capronia</taxon>
    </lineage>
</organism>
<dbReference type="Pfam" id="PF07690">
    <property type="entry name" value="MFS_1"/>
    <property type="match status" value="1"/>
</dbReference>
<dbReference type="InterPro" id="IPR020846">
    <property type="entry name" value="MFS_dom"/>
</dbReference>
<dbReference type="eggNOG" id="KOG0255">
    <property type="taxonomic scope" value="Eukaryota"/>
</dbReference>
<sequence length="546" mass="59948">MAVTSVKMEKNALESSCPRTISYWRLMTDQGAITQEVLDYEYVGSGTEDDPYVVAWIPDDPRNPMQFSFARKVTITSITGFATLIVSLTSSAYVGSIGQILSYFDVDNEVASLGLSLFVLGFSLGPLVWAPLSETIGRQIPFFFSFLIMAAFSAACIGAQNIQTLLILRFFAGTFGSSPLTNAGGVISDMFTARQRGLALCLFAVTPYMGPSLGPMIGGFLGINAGWRWVEGFLTACTGLVWLIITLFVPETYAPLLLIKRAERLSQITGKCYRSKIDLEKPKVTLSRRLQTALSRPWVLLLREPIVLLFTFYAAIVYGTLYMLFGAFPIVYEEGRGWNAGVGGLPFIGVMVGTLAGALYTIQINRQYIRVQERYGGFAPPEARLPPCMVSAITIPVGLFWFAWTNSPSIHWIVSVAAMVPFGFGMILIYLSIINYLLDSYTIYAASVLAAVSVLRYFCGAVFPLFTRQMYKGLGIHWASSIPAFISLACMPLPFLFYKYGAVIRTHCKYAALSQAYVENLRETATTRALASPGTAGSPDTRQGKP</sequence>
<feature type="domain" description="Major facilitator superfamily (MFS) profile" evidence="9">
    <location>
        <begin position="75"/>
        <end position="507"/>
    </location>
</feature>
<dbReference type="SUPFAM" id="SSF103473">
    <property type="entry name" value="MFS general substrate transporter"/>
    <property type="match status" value="1"/>
</dbReference>
<evidence type="ECO:0000256" key="2">
    <source>
        <dbReference type="ARBA" id="ARBA00022448"/>
    </source>
</evidence>
<keyword evidence="11" id="KW-1185">Reference proteome</keyword>
<feature type="transmembrane region" description="Helical" evidence="8">
    <location>
        <begin position="443"/>
        <end position="466"/>
    </location>
</feature>
<feature type="transmembrane region" description="Helical" evidence="8">
    <location>
        <begin position="142"/>
        <end position="160"/>
    </location>
</feature>
<dbReference type="FunFam" id="1.20.1250.20:FF:000266">
    <property type="entry name" value="MFS multidrug transporter, putative"/>
    <property type="match status" value="1"/>
</dbReference>
<feature type="transmembrane region" description="Helical" evidence="8">
    <location>
        <begin position="383"/>
        <end position="404"/>
    </location>
</feature>
<dbReference type="STRING" id="1182542.W9Z576"/>
<dbReference type="Gene3D" id="1.20.1250.20">
    <property type="entry name" value="MFS general substrate transporter like domains"/>
    <property type="match status" value="1"/>
</dbReference>
<dbReference type="InterPro" id="IPR011701">
    <property type="entry name" value="MFS"/>
</dbReference>
<dbReference type="EMBL" id="AMGY01000002">
    <property type="protein sequence ID" value="EXJ89654.1"/>
    <property type="molecule type" value="Genomic_DNA"/>
</dbReference>
<evidence type="ECO:0000256" key="6">
    <source>
        <dbReference type="ARBA" id="ARBA00023136"/>
    </source>
</evidence>
<feature type="transmembrane region" description="Helical" evidence="8">
    <location>
        <begin position="110"/>
        <end position="130"/>
    </location>
</feature>
<reference evidence="10 11" key="1">
    <citation type="submission" date="2013-03" db="EMBL/GenBank/DDBJ databases">
        <title>The Genome Sequence of Capronia epimyces CBS 606.96.</title>
        <authorList>
            <consortium name="The Broad Institute Genomics Platform"/>
            <person name="Cuomo C."/>
            <person name="de Hoog S."/>
            <person name="Gorbushina A."/>
            <person name="Walker B."/>
            <person name="Young S.K."/>
            <person name="Zeng Q."/>
            <person name="Gargeya S."/>
            <person name="Fitzgerald M."/>
            <person name="Haas B."/>
            <person name="Abouelleil A."/>
            <person name="Allen A.W."/>
            <person name="Alvarado L."/>
            <person name="Arachchi H.M."/>
            <person name="Berlin A.M."/>
            <person name="Chapman S.B."/>
            <person name="Gainer-Dewar J."/>
            <person name="Goldberg J."/>
            <person name="Griggs A."/>
            <person name="Gujja S."/>
            <person name="Hansen M."/>
            <person name="Howarth C."/>
            <person name="Imamovic A."/>
            <person name="Ireland A."/>
            <person name="Larimer J."/>
            <person name="McCowan C."/>
            <person name="Murphy C."/>
            <person name="Pearson M."/>
            <person name="Poon T.W."/>
            <person name="Priest M."/>
            <person name="Roberts A."/>
            <person name="Saif S."/>
            <person name="Shea T."/>
            <person name="Sisk P."/>
            <person name="Sykes S."/>
            <person name="Wortman J."/>
            <person name="Nusbaum C."/>
            <person name="Birren B."/>
        </authorList>
    </citation>
    <scope>NUCLEOTIDE SEQUENCE [LARGE SCALE GENOMIC DNA]</scope>
    <source>
        <strain evidence="10 11">CBS 606.96</strain>
    </source>
</reference>
<dbReference type="CDD" id="cd17323">
    <property type="entry name" value="MFS_Tpo1_MDR_like"/>
    <property type="match status" value="1"/>
</dbReference>
<proteinExistence type="inferred from homology"/>
<name>W9Z576_9EURO</name>
<dbReference type="PANTHER" id="PTHR23502:SF186">
    <property type="entry name" value="MAJOR FACILITATOR SUPERFAMILY (MFS) PROFILE DOMAIN-CONTAINING PROTEIN"/>
    <property type="match status" value="1"/>
</dbReference>
<dbReference type="GO" id="GO:0005886">
    <property type="term" value="C:plasma membrane"/>
    <property type="evidence" value="ECO:0007669"/>
    <property type="project" value="UniProtKB-SubCell"/>
</dbReference>
<feature type="transmembrane region" description="Helical" evidence="8">
    <location>
        <begin position="410"/>
        <end position="431"/>
    </location>
</feature>
<gene>
    <name evidence="10" type="ORF">A1O3_02721</name>
</gene>
<keyword evidence="4 8" id="KW-0812">Transmembrane</keyword>
<dbReference type="HOGENOM" id="CLU_008455_11_6_1"/>
<comment type="caution">
    <text evidence="10">The sequence shown here is derived from an EMBL/GenBank/DDBJ whole genome shotgun (WGS) entry which is preliminary data.</text>
</comment>